<proteinExistence type="inferred from homology"/>
<name>A0A7C4EVZ4_9BACT</name>
<dbReference type="GO" id="GO:0004519">
    <property type="term" value="F:endonuclease activity"/>
    <property type="evidence" value="ECO:0007669"/>
    <property type="project" value="UniProtKB-UniRule"/>
</dbReference>
<dbReference type="GO" id="GO:0016787">
    <property type="term" value="F:hydrolase activity"/>
    <property type="evidence" value="ECO:0007669"/>
    <property type="project" value="UniProtKB-KW"/>
</dbReference>
<dbReference type="InterPro" id="IPR042211">
    <property type="entry name" value="CRISPR-assoc_Cas1_N"/>
</dbReference>
<sequence length="360" mass="41066">MRARERGPGRSVAILYVTDQGASLAKRGNQLVVLKQGKIIQAIHAFKVEQVAIMGNISITPSAITFLLEEGIDTVFLSYHGKYKGRLVSQQGKNIELRRKQFQRVDDPKFRFAAAKEFVRGKLTNCRVVLRRQNQTAHDPDVIATLSRIRRFASQLEECTSHEQIMGIEGIGAAAYFGCYGRFIRSQDITFTARNRRPPKDPVNVLLSLGYTLLANAIHTQVNIVGLDPYLGCLHSTEYGRPSLVLDLMEEFRPVLVDALVLYAINRGVIQTKHFFRPEEREPAAFDFAETEPLRDEYPIVLTHEGMKRFVTLFEERLNARVLYEPSGKRLMYRGVLLEQVRRFAALVTDDSPYRCFIMR</sequence>
<dbReference type="InterPro" id="IPR042206">
    <property type="entry name" value="CRISPR-assoc_Cas1_C"/>
</dbReference>
<dbReference type="EC" id="3.1.-.-" evidence="10"/>
<reference evidence="11" key="1">
    <citation type="journal article" date="2020" name="mSystems">
        <title>Genome- and Community-Level Interaction Insights into Carbon Utilization and Element Cycling Functions of Hydrothermarchaeota in Hydrothermal Sediment.</title>
        <authorList>
            <person name="Zhou Z."/>
            <person name="Liu Y."/>
            <person name="Xu W."/>
            <person name="Pan J."/>
            <person name="Luo Z.H."/>
            <person name="Li M."/>
        </authorList>
    </citation>
    <scope>NUCLEOTIDE SEQUENCE [LARGE SCALE GENOMIC DNA]</scope>
    <source>
        <strain evidence="11">SpSt-769</strain>
    </source>
</reference>
<feature type="binding site" evidence="10">
    <location>
        <position position="250"/>
    </location>
    <ligand>
        <name>Mn(2+)</name>
        <dbReference type="ChEBI" id="CHEBI:29035"/>
    </ligand>
</feature>
<comment type="cofactor">
    <cofactor evidence="10">
        <name>Mg(2+)</name>
        <dbReference type="ChEBI" id="CHEBI:18420"/>
    </cofactor>
    <cofactor evidence="10">
        <name>Mn(2+)</name>
        <dbReference type="ChEBI" id="CHEBI:29035"/>
    </cofactor>
</comment>
<dbReference type="GO" id="GO:0051607">
    <property type="term" value="P:defense response to virus"/>
    <property type="evidence" value="ECO:0007669"/>
    <property type="project" value="UniProtKB-UniRule"/>
</dbReference>
<comment type="caution">
    <text evidence="11">The sequence shown here is derived from an EMBL/GenBank/DDBJ whole genome shotgun (WGS) entry which is preliminary data.</text>
</comment>
<dbReference type="PANTHER" id="PTHR34353:SF2">
    <property type="entry name" value="CRISPR-ASSOCIATED ENDONUCLEASE CAS1 1"/>
    <property type="match status" value="1"/>
</dbReference>
<keyword evidence="8 10" id="KW-0464">Manganese</keyword>
<keyword evidence="2 10" id="KW-0479">Metal-binding</keyword>
<feature type="binding site" evidence="10">
    <location>
        <position position="235"/>
    </location>
    <ligand>
        <name>Mn(2+)</name>
        <dbReference type="ChEBI" id="CHEBI:29035"/>
    </ligand>
</feature>
<organism evidence="11">
    <name type="scientific">Desulfomonile tiedjei</name>
    <dbReference type="NCBI Taxonomy" id="2358"/>
    <lineage>
        <taxon>Bacteria</taxon>
        <taxon>Pseudomonadati</taxon>
        <taxon>Thermodesulfobacteriota</taxon>
        <taxon>Desulfomonilia</taxon>
        <taxon>Desulfomonilales</taxon>
        <taxon>Desulfomonilaceae</taxon>
        <taxon>Desulfomonile</taxon>
    </lineage>
</organism>
<dbReference type="InterPro" id="IPR002729">
    <property type="entry name" value="CRISPR-assoc_Cas1"/>
</dbReference>
<evidence type="ECO:0000256" key="6">
    <source>
        <dbReference type="ARBA" id="ARBA00023118"/>
    </source>
</evidence>
<keyword evidence="3 10" id="KW-0255">Endonuclease</keyword>
<evidence type="ECO:0000256" key="2">
    <source>
        <dbReference type="ARBA" id="ARBA00022723"/>
    </source>
</evidence>
<evidence type="ECO:0000256" key="10">
    <source>
        <dbReference type="HAMAP-Rule" id="MF_01470"/>
    </source>
</evidence>
<comment type="subunit">
    <text evidence="9 10">Homodimer, forms a heterotetramer with a Cas2 homodimer.</text>
</comment>
<protein>
    <recommendedName>
        <fullName evidence="10">CRISPR-associated endonuclease Cas1</fullName>
        <ecNumber evidence="10">3.1.-.-</ecNumber>
    </recommendedName>
</protein>
<evidence type="ECO:0000256" key="8">
    <source>
        <dbReference type="ARBA" id="ARBA00023211"/>
    </source>
</evidence>
<dbReference type="Gene3D" id="1.20.120.920">
    <property type="entry name" value="CRISPR-associated endonuclease Cas1, C-terminal domain"/>
    <property type="match status" value="1"/>
</dbReference>
<dbReference type="CDD" id="cd09634">
    <property type="entry name" value="Cas1_I-II-III"/>
    <property type="match status" value="1"/>
</dbReference>
<keyword evidence="6 10" id="KW-0051">Antiviral defense</keyword>
<keyword evidence="5 10" id="KW-0460">Magnesium</keyword>
<dbReference type="GO" id="GO:0043571">
    <property type="term" value="P:maintenance of CRISPR repeat elements"/>
    <property type="evidence" value="ECO:0007669"/>
    <property type="project" value="UniProtKB-UniRule"/>
</dbReference>
<evidence type="ECO:0000256" key="9">
    <source>
        <dbReference type="ARBA" id="ARBA00038592"/>
    </source>
</evidence>
<evidence type="ECO:0000256" key="7">
    <source>
        <dbReference type="ARBA" id="ARBA00023125"/>
    </source>
</evidence>
<dbReference type="PANTHER" id="PTHR34353">
    <property type="entry name" value="CRISPR-ASSOCIATED ENDONUCLEASE CAS1 1"/>
    <property type="match status" value="1"/>
</dbReference>
<evidence type="ECO:0000256" key="4">
    <source>
        <dbReference type="ARBA" id="ARBA00022801"/>
    </source>
</evidence>
<dbReference type="HAMAP" id="MF_01470">
    <property type="entry name" value="Cas1"/>
    <property type="match status" value="1"/>
</dbReference>
<gene>
    <name evidence="10 11" type="primary">cas1</name>
    <name evidence="11" type="ORF">ENV54_02325</name>
</gene>
<dbReference type="NCBIfam" id="TIGR00287">
    <property type="entry name" value="cas1"/>
    <property type="match status" value="1"/>
</dbReference>
<keyword evidence="1 10" id="KW-0540">Nuclease</keyword>
<dbReference type="GO" id="GO:0003677">
    <property type="term" value="F:DNA binding"/>
    <property type="evidence" value="ECO:0007669"/>
    <property type="project" value="UniProtKB-KW"/>
</dbReference>
<keyword evidence="7 10" id="KW-0238">DNA-binding</keyword>
<evidence type="ECO:0000256" key="1">
    <source>
        <dbReference type="ARBA" id="ARBA00022722"/>
    </source>
</evidence>
<dbReference type="InterPro" id="IPR050646">
    <property type="entry name" value="Cas1"/>
</dbReference>
<dbReference type="Pfam" id="PF01867">
    <property type="entry name" value="Cas_Cas1"/>
    <property type="match status" value="1"/>
</dbReference>
<feature type="binding site" evidence="10">
    <location>
        <position position="169"/>
    </location>
    <ligand>
        <name>Mn(2+)</name>
        <dbReference type="ChEBI" id="CHEBI:29035"/>
    </ligand>
</feature>
<comment type="similarity">
    <text evidence="10">Belongs to the CRISPR-associated endonuclease Cas1 family.</text>
</comment>
<dbReference type="Gene3D" id="3.100.10.20">
    <property type="entry name" value="CRISPR-associated endonuclease Cas1, N-terminal domain"/>
    <property type="match status" value="1"/>
</dbReference>
<dbReference type="AlphaFoldDB" id="A0A7C4EVZ4"/>
<evidence type="ECO:0000256" key="3">
    <source>
        <dbReference type="ARBA" id="ARBA00022759"/>
    </source>
</evidence>
<evidence type="ECO:0000256" key="5">
    <source>
        <dbReference type="ARBA" id="ARBA00022842"/>
    </source>
</evidence>
<evidence type="ECO:0000313" key="11">
    <source>
        <dbReference type="EMBL" id="HGH60117.1"/>
    </source>
</evidence>
<accession>A0A7C4EVZ4</accession>
<dbReference type="EMBL" id="DTGT01000074">
    <property type="protein sequence ID" value="HGH60117.1"/>
    <property type="molecule type" value="Genomic_DNA"/>
</dbReference>
<keyword evidence="4 10" id="KW-0378">Hydrolase</keyword>
<dbReference type="GO" id="GO:0046872">
    <property type="term" value="F:metal ion binding"/>
    <property type="evidence" value="ECO:0007669"/>
    <property type="project" value="UniProtKB-UniRule"/>
</dbReference>
<comment type="function">
    <text evidence="10">CRISPR (clustered regularly interspaced short palindromic repeat), is an adaptive immune system that provides protection against mobile genetic elements (viruses, transposable elements and conjugative plasmids). CRISPR clusters contain spacers, sequences complementary to antecedent mobile elements, and target invading nucleic acids. CRISPR clusters are transcribed and processed into CRISPR RNA (crRNA). Acts as a dsDNA endonuclease. Involved in the integration of spacer DNA into the CRISPR cassette.</text>
</comment>